<dbReference type="PROSITE" id="PS50865">
    <property type="entry name" value="ZF_MYND_2"/>
    <property type="match status" value="1"/>
</dbReference>
<keyword evidence="1" id="KW-0479">Metal-binding</keyword>
<feature type="domain" description="MYND-type" evidence="5">
    <location>
        <begin position="24"/>
        <end position="72"/>
    </location>
</feature>
<dbReference type="Gene3D" id="1.10.220.160">
    <property type="match status" value="1"/>
</dbReference>
<proteinExistence type="predicted"/>
<feature type="non-terminal residue" evidence="6">
    <location>
        <position position="1"/>
    </location>
</feature>
<evidence type="ECO:0000256" key="3">
    <source>
        <dbReference type="ARBA" id="ARBA00022833"/>
    </source>
</evidence>
<dbReference type="InterPro" id="IPR050869">
    <property type="entry name" value="H3K4_H4K5_MeTrfase"/>
</dbReference>
<reference evidence="6" key="1">
    <citation type="submission" date="2023-10" db="EMBL/GenBank/DDBJ databases">
        <title>Genome assembly of Pristionchus species.</title>
        <authorList>
            <person name="Yoshida K."/>
            <person name="Sommer R.J."/>
        </authorList>
    </citation>
    <scope>NUCLEOTIDE SEQUENCE</scope>
    <source>
        <strain evidence="6">RS0144</strain>
    </source>
</reference>
<evidence type="ECO:0000313" key="7">
    <source>
        <dbReference type="Proteomes" id="UP001432027"/>
    </source>
</evidence>
<dbReference type="AlphaFoldDB" id="A0AAV5U4M9"/>
<keyword evidence="3" id="KW-0862">Zinc</keyword>
<name>A0AAV5U4M9_9BILA</name>
<accession>A0AAV5U4M9</accession>
<dbReference type="SUPFAM" id="SSF144232">
    <property type="entry name" value="HIT/MYND zinc finger-like"/>
    <property type="match status" value="1"/>
</dbReference>
<dbReference type="GO" id="GO:0008270">
    <property type="term" value="F:zinc ion binding"/>
    <property type="evidence" value="ECO:0007669"/>
    <property type="project" value="UniProtKB-KW"/>
</dbReference>
<sequence length="470" mass="53496">RMTDIIEEEPYVAIVYNDYLDSVCSSCFREDTPLKIRNGQQSPPKACKGCKKVYYCGADCQKNDWKIHKVECKFLSAASVVPPYHVRMIARLLIRRKRGDHSTLTAWNGRKLEDLMDHLSDFNNRLDILFDATKDYVSSEYMVDREEILGYGGKMMTNQFAIVGANDQYIGNGLYIGCSAFDHSCQPDLTRRSIGSKMVLRSQNREQTLDGIDKLKVTYTSPLNCTEERRKSLSSSYFFHCECRMCEDKDKDGYARSIKCESCEDGICLVKDDSTFLLCLKCGTTNSITVEEAHKWNAHLVSVDDSGNGDVYFLTQCYDDMTSKLSRRNINLANLAFRLCTAFYTSKAMRSIPLAAKYAEACEEALMSMTTVGLPDRTSALEILAQVAFEHEQVSPNSRRLLGMWREAVLASNGTEDAAREKGDEATLEMYANIKDVEKYFESVDDDDYDIDEERRKLEELIRQMTVPEP</sequence>
<dbReference type="Gene3D" id="2.170.270.10">
    <property type="entry name" value="SET domain"/>
    <property type="match status" value="1"/>
</dbReference>
<protein>
    <recommendedName>
        <fullName evidence="5">MYND-type domain-containing protein</fullName>
    </recommendedName>
</protein>
<dbReference type="Proteomes" id="UP001432027">
    <property type="component" value="Unassembled WGS sequence"/>
</dbReference>
<dbReference type="GO" id="GO:0005634">
    <property type="term" value="C:nucleus"/>
    <property type="evidence" value="ECO:0007669"/>
    <property type="project" value="TreeGrafter"/>
</dbReference>
<dbReference type="Gene3D" id="6.10.140.2220">
    <property type="match status" value="1"/>
</dbReference>
<organism evidence="6 7">
    <name type="scientific">Pristionchus entomophagus</name>
    <dbReference type="NCBI Taxonomy" id="358040"/>
    <lineage>
        <taxon>Eukaryota</taxon>
        <taxon>Metazoa</taxon>
        <taxon>Ecdysozoa</taxon>
        <taxon>Nematoda</taxon>
        <taxon>Chromadorea</taxon>
        <taxon>Rhabditida</taxon>
        <taxon>Rhabditina</taxon>
        <taxon>Diplogasteromorpha</taxon>
        <taxon>Diplogasteroidea</taxon>
        <taxon>Neodiplogasteridae</taxon>
        <taxon>Pristionchus</taxon>
    </lineage>
</organism>
<gene>
    <name evidence="6" type="ORF">PENTCL1PPCAC_23567</name>
</gene>
<dbReference type="PANTHER" id="PTHR12197:SF251">
    <property type="entry name" value="EG:BACR7C10.4 PROTEIN"/>
    <property type="match status" value="1"/>
</dbReference>
<comment type="caution">
    <text evidence="6">The sequence shown here is derived from an EMBL/GenBank/DDBJ whole genome shotgun (WGS) entry which is preliminary data.</text>
</comment>
<keyword evidence="2 4" id="KW-0863">Zinc-finger</keyword>
<dbReference type="Pfam" id="PF01753">
    <property type="entry name" value="zf-MYND"/>
    <property type="match status" value="1"/>
</dbReference>
<evidence type="ECO:0000256" key="4">
    <source>
        <dbReference type="PROSITE-ProRule" id="PRU00134"/>
    </source>
</evidence>
<evidence type="ECO:0000313" key="6">
    <source>
        <dbReference type="EMBL" id="GMT01393.1"/>
    </source>
</evidence>
<dbReference type="PANTHER" id="PTHR12197">
    <property type="entry name" value="HISTONE-LYSINE N-METHYLTRANSFERASE SMYD"/>
    <property type="match status" value="1"/>
</dbReference>
<evidence type="ECO:0000256" key="1">
    <source>
        <dbReference type="ARBA" id="ARBA00022723"/>
    </source>
</evidence>
<dbReference type="InterPro" id="IPR002893">
    <property type="entry name" value="Znf_MYND"/>
</dbReference>
<evidence type="ECO:0000259" key="5">
    <source>
        <dbReference type="PROSITE" id="PS50865"/>
    </source>
</evidence>
<dbReference type="EMBL" id="BTSX01000005">
    <property type="protein sequence ID" value="GMT01393.1"/>
    <property type="molecule type" value="Genomic_DNA"/>
</dbReference>
<keyword evidence="7" id="KW-1185">Reference proteome</keyword>
<evidence type="ECO:0000256" key="2">
    <source>
        <dbReference type="ARBA" id="ARBA00022771"/>
    </source>
</evidence>
<dbReference type="InterPro" id="IPR046341">
    <property type="entry name" value="SET_dom_sf"/>
</dbReference>